<dbReference type="Gene3D" id="3.40.50.150">
    <property type="entry name" value="Vaccinia Virus protein VP39"/>
    <property type="match status" value="1"/>
</dbReference>
<dbReference type="Proteomes" id="UP001214629">
    <property type="component" value="Chromosome"/>
</dbReference>
<dbReference type="RefSeq" id="WP_202819417.1">
    <property type="nucleotide sequence ID" value="NZ_CP042472.1"/>
</dbReference>
<gene>
    <name evidence="4" type="ORF">M0C40_05760</name>
</gene>
<reference evidence="4 5" key="1">
    <citation type="submission" date="2022-04" db="EMBL/GenBank/DDBJ databases">
        <title>Whole genome of Spiroplasma citri.</title>
        <authorList>
            <person name="Khanchezar A."/>
            <person name="Izadpanah K."/>
            <person name="Taghavi M."/>
            <person name="Ghorbani A."/>
            <person name="Beven L."/>
        </authorList>
    </citation>
    <scope>NUCLEOTIDE SEQUENCE [LARGE SCALE GENOMIC DNA]</scope>
    <source>
        <strain evidence="4 5">D4</strain>
    </source>
</reference>
<organism evidence="4 5">
    <name type="scientific">Spiroplasma citri</name>
    <dbReference type="NCBI Taxonomy" id="2133"/>
    <lineage>
        <taxon>Bacteria</taxon>
        <taxon>Bacillati</taxon>
        <taxon>Mycoplasmatota</taxon>
        <taxon>Mollicutes</taxon>
        <taxon>Entomoplasmatales</taxon>
        <taxon>Spiroplasmataceae</taxon>
        <taxon>Spiroplasma</taxon>
    </lineage>
</organism>
<proteinExistence type="predicted"/>
<dbReference type="SUPFAM" id="SSF53335">
    <property type="entry name" value="S-adenosyl-L-methionine-dependent methyltransferases"/>
    <property type="match status" value="1"/>
</dbReference>
<dbReference type="InterPro" id="IPR029063">
    <property type="entry name" value="SAM-dependent_MTases_sf"/>
</dbReference>
<evidence type="ECO:0000256" key="2">
    <source>
        <dbReference type="ARBA" id="ARBA00022679"/>
    </source>
</evidence>
<keyword evidence="5" id="KW-1185">Reference proteome</keyword>
<protein>
    <submittedName>
        <fullName evidence="4">Site-specific DNA-methyltransferase</fullName>
    </submittedName>
</protein>
<dbReference type="InterPro" id="IPR002941">
    <property type="entry name" value="DNA_methylase_N4/N6"/>
</dbReference>
<dbReference type="Pfam" id="PF01555">
    <property type="entry name" value="N6_N4_Mtase"/>
    <property type="match status" value="1"/>
</dbReference>
<keyword evidence="1" id="KW-0489">Methyltransferase</keyword>
<dbReference type="EMBL" id="CP096246">
    <property type="protein sequence ID" value="WFG95602.1"/>
    <property type="molecule type" value="Genomic_DNA"/>
</dbReference>
<dbReference type="GO" id="GO:0008170">
    <property type="term" value="F:N-methyltransferase activity"/>
    <property type="evidence" value="ECO:0007669"/>
    <property type="project" value="InterPro"/>
</dbReference>
<dbReference type="GO" id="GO:0003677">
    <property type="term" value="F:DNA binding"/>
    <property type="evidence" value="ECO:0007669"/>
    <property type="project" value="InterPro"/>
</dbReference>
<dbReference type="GO" id="GO:0032259">
    <property type="term" value="P:methylation"/>
    <property type="evidence" value="ECO:0007669"/>
    <property type="project" value="UniProtKB-KW"/>
</dbReference>
<evidence type="ECO:0000259" key="3">
    <source>
        <dbReference type="Pfam" id="PF01555"/>
    </source>
</evidence>
<evidence type="ECO:0000313" key="4">
    <source>
        <dbReference type="EMBL" id="WFG95602.1"/>
    </source>
</evidence>
<evidence type="ECO:0000313" key="5">
    <source>
        <dbReference type="Proteomes" id="UP001214629"/>
    </source>
</evidence>
<name>A0AAX3SWS8_SPICI</name>
<keyword evidence="2" id="KW-0808">Transferase</keyword>
<dbReference type="AlphaFoldDB" id="A0AAX3SWS8"/>
<sequence>MHRICFYVAMFFSALAEYFINEYAPNDNDIVLDTFSGRGTTLLQARIMNKQAY</sequence>
<feature type="domain" description="DNA methylase N-4/N-6" evidence="3">
    <location>
        <begin position="13"/>
        <end position="52"/>
    </location>
</feature>
<accession>A0AAX3SWS8</accession>
<evidence type="ECO:0000256" key="1">
    <source>
        <dbReference type="ARBA" id="ARBA00022603"/>
    </source>
</evidence>